<dbReference type="EMBL" id="AP028924">
    <property type="protein sequence ID" value="BET03354.1"/>
    <property type="molecule type" value="Genomic_DNA"/>
</dbReference>
<proteinExistence type="predicted"/>
<evidence type="ECO:0000313" key="2">
    <source>
        <dbReference type="Proteomes" id="UP001307889"/>
    </source>
</evidence>
<organism evidence="1 2">
    <name type="scientific">Nesidiocoris tenuis</name>
    <dbReference type="NCBI Taxonomy" id="355587"/>
    <lineage>
        <taxon>Eukaryota</taxon>
        <taxon>Metazoa</taxon>
        <taxon>Ecdysozoa</taxon>
        <taxon>Arthropoda</taxon>
        <taxon>Hexapoda</taxon>
        <taxon>Insecta</taxon>
        <taxon>Pterygota</taxon>
        <taxon>Neoptera</taxon>
        <taxon>Paraneoptera</taxon>
        <taxon>Hemiptera</taxon>
        <taxon>Heteroptera</taxon>
        <taxon>Panheteroptera</taxon>
        <taxon>Cimicomorpha</taxon>
        <taxon>Miridae</taxon>
        <taxon>Dicyphina</taxon>
        <taxon>Nesidiocoris</taxon>
    </lineage>
</organism>
<accession>A0ABN7BGD0</accession>
<keyword evidence="2" id="KW-1185">Reference proteome</keyword>
<sequence length="100" mass="11268">MRPSVPVYPGRALRTSVKTAQKRSPVLEAATQLVHSKALGEVFLSDRKRLRFARLVLLRANLIRAQARRSAFGASGTGAMDEDLRASRPILWIERRLCRK</sequence>
<gene>
    <name evidence="1" type="ORF">NTJ_16172</name>
</gene>
<reference evidence="1 2" key="1">
    <citation type="submission" date="2023-09" db="EMBL/GenBank/DDBJ databases">
        <title>Nesidiocoris tenuis whole genome shotgun sequence.</title>
        <authorList>
            <person name="Shibata T."/>
            <person name="Shimoda M."/>
            <person name="Kobayashi T."/>
            <person name="Uehara T."/>
        </authorList>
    </citation>
    <scope>NUCLEOTIDE SEQUENCE [LARGE SCALE GENOMIC DNA]</scope>
    <source>
        <strain evidence="1 2">Japan</strain>
    </source>
</reference>
<protein>
    <submittedName>
        <fullName evidence="1">Uncharacterized protein</fullName>
    </submittedName>
</protein>
<name>A0ABN7BGD0_9HEMI</name>
<dbReference type="Proteomes" id="UP001307889">
    <property type="component" value="Chromosome 16"/>
</dbReference>
<evidence type="ECO:0000313" key="1">
    <source>
        <dbReference type="EMBL" id="BET03354.1"/>
    </source>
</evidence>